<keyword evidence="1" id="KW-0472">Membrane</keyword>
<keyword evidence="1" id="KW-1133">Transmembrane helix</keyword>
<organism evidence="2 3">
    <name type="scientific">Eimeria tenella</name>
    <name type="common">Coccidian parasite</name>
    <dbReference type="NCBI Taxonomy" id="5802"/>
    <lineage>
        <taxon>Eukaryota</taxon>
        <taxon>Sar</taxon>
        <taxon>Alveolata</taxon>
        <taxon>Apicomplexa</taxon>
        <taxon>Conoidasida</taxon>
        <taxon>Coccidia</taxon>
        <taxon>Eucoccidiorida</taxon>
        <taxon>Eimeriorina</taxon>
        <taxon>Eimeriidae</taxon>
        <taxon>Eimeria</taxon>
    </lineage>
</organism>
<dbReference type="Proteomes" id="UP000030747">
    <property type="component" value="Unassembled WGS sequence"/>
</dbReference>
<dbReference type="AlphaFoldDB" id="U6L820"/>
<name>U6L820_EIMTE</name>
<reference evidence="2" key="2">
    <citation type="submission" date="2013-10" db="EMBL/GenBank/DDBJ databases">
        <authorList>
            <person name="Aslett M."/>
        </authorList>
    </citation>
    <scope>NUCLEOTIDE SEQUENCE [LARGE SCALE GENOMIC DNA]</scope>
    <source>
        <strain evidence="2">Houghton</strain>
    </source>
</reference>
<evidence type="ECO:0000313" key="3">
    <source>
        <dbReference type="Proteomes" id="UP000030747"/>
    </source>
</evidence>
<keyword evidence="1" id="KW-0812">Transmembrane</keyword>
<sequence length="101" mass="10837">MKKTWSGLSAREPPPLSKSLLGLGFAGNVLRGLSPSLRRAAAAALRPFKKWRSLAFLSATFFLFSSLLLWAKGEGLARLGVPPDKIPQGPLDVSGQLKYAS</sequence>
<keyword evidence="3" id="KW-1185">Reference proteome</keyword>
<reference evidence="2" key="1">
    <citation type="submission" date="2013-10" db="EMBL/GenBank/DDBJ databases">
        <title>Genomic analysis of the causative agents of coccidiosis in chickens.</title>
        <authorList>
            <person name="Reid A.J."/>
            <person name="Blake D."/>
            <person name="Billington K."/>
            <person name="Browne H."/>
            <person name="Dunn M."/>
            <person name="Hung S."/>
            <person name="Kawahara F."/>
            <person name="Miranda-Saavedra D."/>
            <person name="Mourier T."/>
            <person name="Nagra H."/>
            <person name="Otto T.D."/>
            <person name="Rawlings N."/>
            <person name="Sanchez A."/>
            <person name="Sanders M."/>
            <person name="Subramaniam C."/>
            <person name="Tay Y."/>
            <person name="Dear P."/>
            <person name="Doerig C."/>
            <person name="Gruber A."/>
            <person name="Parkinson J."/>
            <person name="Shirley M."/>
            <person name="Wan K.L."/>
            <person name="Berriman M."/>
            <person name="Tomley F."/>
            <person name="Pain A."/>
        </authorList>
    </citation>
    <scope>NUCLEOTIDE SEQUENCE [LARGE SCALE GENOMIC DNA]</scope>
    <source>
        <strain evidence="2">Houghton</strain>
    </source>
</reference>
<dbReference type="OrthoDB" id="348909at2759"/>
<dbReference type="VEuPathDB" id="ToxoDB:ETH_00043420"/>
<protein>
    <submittedName>
        <fullName evidence="2">Uncharacterized protein</fullName>
    </submittedName>
</protein>
<gene>
    <name evidence="2" type="ORF">ETH_00043420</name>
</gene>
<evidence type="ECO:0000313" key="2">
    <source>
        <dbReference type="EMBL" id="CDJ44719.1"/>
    </source>
</evidence>
<accession>U6L820</accession>
<dbReference type="RefSeq" id="XP_013235467.1">
    <property type="nucleotide sequence ID" value="XM_013380013.1"/>
</dbReference>
<dbReference type="GeneID" id="25257723"/>
<proteinExistence type="predicted"/>
<feature type="transmembrane region" description="Helical" evidence="1">
    <location>
        <begin position="54"/>
        <end position="71"/>
    </location>
</feature>
<evidence type="ECO:0000256" key="1">
    <source>
        <dbReference type="SAM" id="Phobius"/>
    </source>
</evidence>
<dbReference type="EMBL" id="HG677534">
    <property type="protein sequence ID" value="CDJ44719.1"/>
    <property type="molecule type" value="Genomic_DNA"/>
</dbReference>